<dbReference type="EMBL" id="BPLR01012522">
    <property type="protein sequence ID" value="GIY54531.1"/>
    <property type="molecule type" value="Genomic_DNA"/>
</dbReference>
<comment type="caution">
    <text evidence="1">The sequence shown here is derived from an EMBL/GenBank/DDBJ whole genome shotgun (WGS) entry which is preliminary data.</text>
</comment>
<dbReference type="Proteomes" id="UP001054945">
    <property type="component" value="Unassembled WGS sequence"/>
</dbReference>
<proteinExistence type="predicted"/>
<keyword evidence="2" id="KW-1185">Reference proteome</keyword>
<gene>
    <name evidence="1" type="ORF">CEXT_296411</name>
</gene>
<name>A0AAV4U9U7_CAEEX</name>
<dbReference type="AlphaFoldDB" id="A0AAV4U9U7"/>
<sequence>MVPFKSVLRAKDLLPQSSNDRRKRHSAPSVKRPLMMKFIEISNCRTRLRCSDLDNIELYFTSNSVSFDLTASWGRRSDFWGGHLLNAVERYLLVSLLEALSLRKLSFSPIILIGLKLSSCLYMVKAK</sequence>
<accession>A0AAV4U9U7</accession>
<protein>
    <submittedName>
        <fullName evidence="1">Uncharacterized protein</fullName>
    </submittedName>
</protein>
<evidence type="ECO:0000313" key="1">
    <source>
        <dbReference type="EMBL" id="GIY54531.1"/>
    </source>
</evidence>
<evidence type="ECO:0000313" key="2">
    <source>
        <dbReference type="Proteomes" id="UP001054945"/>
    </source>
</evidence>
<reference evidence="1 2" key="1">
    <citation type="submission" date="2021-06" db="EMBL/GenBank/DDBJ databases">
        <title>Caerostris extrusa draft genome.</title>
        <authorList>
            <person name="Kono N."/>
            <person name="Arakawa K."/>
        </authorList>
    </citation>
    <scope>NUCLEOTIDE SEQUENCE [LARGE SCALE GENOMIC DNA]</scope>
</reference>
<organism evidence="1 2">
    <name type="scientific">Caerostris extrusa</name>
    <name type="common">Bark spider</name>
    <name type="synonym">Caerostris bankana</name>
    <dbReference type="NCBI Taxonomy" id="172846"/>
    <lineage>
        <taxon>Eukaryota</taxon>
        <taxon>Metazoa</taxon>
        <taxon>Ecdysozoa</taxon>
        <taxon>Arthropoda</taxon>
        <taxon>Chelicerata</taxon>
        <taxon>Arachnida</taxon>
        <taxon>Araneae</taxon>
        <taxon>Araneomorphae</taxon>
        <taxon>Entelegynae</taxon>
        <taxon>Araneoidea</taxon>
        <taxon>Araneidae</taxon>
        <taxon>Caerostris</taxon>
    </lineage>
</organism>